<evidence type="ECO:0000256" key="4">
    <source>
        <dbReference type="ARBA" id="ARBA00023004"/>
    </source>
</evidence>
<dbReference type="FunFam" id="3.40.50.300:FF:001119">
    <property type="entry name" value="Iron-sulfur cluster carrier protein"/>
    <property type="match status" value="1"/>
</dbReference>
<dbReference type="InterPro" id="IPR019591">
    <property type="entry name" value="Mrp/NBP35_ATP-bd"/>
</dbReference>
<evidence type="ECO:0000256" key="5">
    <source>
        <dbReference type="ARBA" id="ARBA00023014"/>
    </source>
</evidence>
<dbReference type="AlphaFoldDB" id="A0A485M3G3"/>
<dbReference type="GO" id="GO:0005524">
    <property type="term" value="F:ATP binding"/>
    <property type="evidence" value="ECO:0007669"/>
    <property type="project" value="UniProtKB-KW"/>
</dbReference>
<dbReference type="HAMAP" id="MF_02040">
    <property type="entry name" value="Mrp_NBP35"/>
    <property type="match status" value="1"/>
</dbReference>
<dbReference type="SUPFAM" id="SSF52540">
    <property type="entry name" value="P-loop containing nucleoside triphosphate hydrolases"/>
    <property type="match status" value="1"/>
</dbReference>
<dbReference type="EMBL" id="CAADRM010000105">
    <property type="protein sequence ID" value="VFU15343.1"/>
    <property type="molecule type" value="Genomic_DNA"/>
</dbReference>
<dbReference type="Gene3D" id="3.40.50.300">
    <property type="entry name" value="P-loop containing nucleotide triphosphate hydrolases"/>
    <property type="match status" value="1"/>
</dbReference>
<keyword evidence="5" id="KW-0411">Iron-sulfur</keyword>
<dbReference type="GO" id="GO:0005829">
    <property type="term" value="C:cytosol"/>
    <property type="evidence" value="ECO:0007669"/>
    <property type="project" value="TreeGrafter"/>
</dbReference>
<dbReference type="GO" id="GO:0046872">
    <property type="term" value="F:metal ion binding"/>
    <property type="evidence" value="ECO:0007669"/>
    <property type="project" value="UniProtKB-KW"/>
</dbReference>
<evidence type="ECO:0000313" key="6">
    <source>
        <dbReference type="EMBL" id="VFU15343.1"/>
    </source>
</evidence>
<dbReference type="CDD" id="cd02037">
    <property type="entry name" value="Mrp_NBP35"/>
    <property type="match status" value="1"/>
</dbReference>
<name>A0A485M3G3_9ZZZZ</name>
<keyword evidence="1" id="KW-0479">Metal-binding</keyword>
<keyword evidence="3" id="KW-0067">ATP-binding</keyword>
<evidence type="ECO:0000256" key="3">
    <source>
        <dbReference type="ARBA" id="ARBA00022840"/>
    </source>
</evidence>
<sequence>MTDIDNSKIIQIQENQQKKLKKQLSRIRHTIMVMSGKGGVGKSTVTANLALSLAREGYRVGVLDGDIHGPDIPKVLGVENMRLMGDEKGNILPVEAIGGIKVVSVGYLLDSPDTPVIWRGPMKHTVMRQFLKDVNWGDLDFLVVDLPPGTGDEPLSIAQLTKGVEGVETPYAVIVTTPQDVALLDSRKSVEFARALELKPLGIIENMSGFACPHCGKSIDLFKTGGGRKASEDLGVPFLGAVPIDPGIVRDTDEGRPFVASSGDTEAGKAFGKIVSKILEQIVSR</sequence>
<gene>
    <name evidence="6" type="ORF">SCFA_410011</name>
</gene>
<dbReference type="GO" id="GO:0051536">
    <property type="term" value="F:iron-sulfur cluster binding"/>
    <property type="evidence" value="ECO:0007669"/>
    <property type="project" value="UniProtKB-KW"/>
</dbReference>
<accession>A0A485M3G3</accession>
<dbReference type="InterPro" id="IPR033756">
    <property type="entry name" value="YlxH/NBP35"/>
</dbReference>
<dbReference type="GO" id="GO:0140663">
    <property type="term" value="F:ATP-dependent FeS chaperone activity"/>
    <property type="evidence" value="ECO:0007669"/>
    <property type="project" value="InterPro"/>
</dbReference>
<dbReference type="PROSITE" id="PS01215">
    <property type="entry name" value="MRP"/>
    <property type="match status" value="1"/>
</dbReference>
<dbReference type="GO" id="GO:0016226">
    <property type="term" value="P:iron-sulfur cluster assembly"/>
    <property type="evidence" value="ECO:0007669"/>
    <property type="project" value="InterPro"/>
</dbReference>
<keyword evidence="2" id="KW-0547">Nucleotide-binding</keyword>
<protein>
    <submittedName>
        <fullName evidence="6">Iron-sulfur cluster carrier protein</fullName>
    </submittedName>
</protein>
<dbReference type="Pfam" id="PF10609">
    <property type="entry name" value="ParA"/>
    <property type="match status" value="1"/>
</dbReference>
<reference evidence="6" key="1">
    <citation type="submission" date="2019-03" db="EMBL/GenBank/DDBJ databases">
        <authorList>
            <person name="Hao L."/>
        </authorList>
    </citation>
    <scope>NUCLEOTIDE SEQUENCE</scope>
</reference>
<proteinExistence type="inferred from homology"/>
<dbReference type="PANTHER" id="PTHR23264:SF19">
    <property type="entry name" value="CYTOSOLIC FE-S CLUSTER ASSEMBLY FACTOR NUBP2"/>
    <property type="match status" value="1"/>
</dbReference>
<evidence type="ECO:0000256" key="1">
    <source>
        <dbReference type="ARBA" id="ARBA00022723"/>
    </source>
</evidence>
<evidence type="ECO:0000256" key="2">
    <source>
        <dbReference type="ARBA" id="ARBA00022741"/>
    </source>
</evidence>
<dbReference type="InterPro" id="IPR000808">
    <property type="entry name" value="Mrp-like_CS"/>
</dbReference>
<organism evidence="6">
    <name type="scientific">anaerobic digester metagenome</name>
    <dbReference type="NCBI Taxonomy" id="1263854"/>
    <lineage>
        <taxon>unclassified sequences</taxon>
        <taxon>metagenomes</taxon>
        <taxon>ecological metagenomes</taxon>
    </lineage>
</organism>
<dbReference type="PANTHER" id="PTHR23264">
    <property type="entry name" value="NUCLEOTIDE-BINDING PROTEIN NBP35 YEAST -RELATED"/>
    <property type="match status" value="1"/>
</dbReference>
<keyword evidence="4" id="KW-0408">Iron</keyword>
<dbReference type="InterPro" id="IPR027417">
    <property type="entry name" value="P-loop_NTPase"/>
</dbReference>